<gene>
    <name evidence="1" type="ORF">H4W30_002072</name>
</gene>
<comment type="caution">
    <text evidence="1">The sequence shown here is derived from an EMBL/GenBank/DDBJ whole genome shotgun (WGS) entry which is preliminary data.</text>
</comment>
<dbReference type="EMBL" id="JADBEJ010000003">
    <property type="protein sequence ID" value="MBE1575025.1"/>
    <property type="molecule type" value="Genomic_DNA"/>
</dbReference>
<sequence>MTAEPTMQQLDEAGRALRETLDRLAEPFGPEAIGKKPIVVCQACEHADGICAAHVERPCDTCGNTLTEAHEHLDFVGHAHVRQRFNEVDPNWNWRPLARTGSGLPVFDDYRGLWIELTIGGKTMLGYGNATSRRGGGDAVKECIGNALRNAGQSFGVALTMWMREPLRVVEPVKPRPADAHLTDEQLAKRLRKEITSYNHGKGKPFGQTVGGFKAWTKGEHEFREAPPGVLARYLEHLKAS</sequence>
<reference evidence="1 2" key="1">
    <citation type="submission" date="2020-10" db="EMBL/GenBank/DDBJ databases">
        <title>Sequencing the genomes of 1000 actinobacteria strains.</title>
        <authorList>
            <person name="Klenk H.-P."/>
        </authorList>
    </citation>
    <scope>NUCLEOTIDE SEQUENCE [LARGE SCALE GENOMIC DNA]</scope>
    <source>
        <strain evidence="1 2">DSM 46661</strain>
    </source>
</reference>
<evidence type="ECO:0000313" key="2">
    <source>
        <dbReference type="Proteomes" id="UP000656548"/>
    </source>
</evidence>
<dbReference type="Proteomes" id="UP000656548">
    <property type="component" value="Unassembled WGS sequence"/>
</dbReference>
<proteinExistence type="predicted"/>
<name>A0ABR9L3A8_9PSEU</name>
<organism evidence="1 2">
    <name type="scientific">Amycolatopsis roodepoortensis</name>
    <dbReference type="NCBI Taxonomy" id="700274"/>
    <lineage>
        <taxon>Bacteria</taxon>
        <taxon>Bacillati</taxon>
        <taxon>Actinomycetota</taxon>
        <taxon>Actinomycetes</taxon>
        <taxon>Pseudonocardiales</taxon>
        <taxon>Pseudonocardiaceae</taxon>
        <taxon>Amycolatopsis</taxon>
    </lineage>
</organism>
<keyword evidence="2" id="KW-1185">Reference proteome</keyword>
<protein>
    <submittedName>
        <fullName evidence="1">Uncharacterized protein</fullName>
    </submittedName>
</protein>
<evidence type="ECO:0000313" key="1">
    <source>
        <dbReference type="EMBL" id="MBE1575025.1"/>
    </source>
</evidence>
<accession>A0ABR9L3A8</accession>
<dbReference type="RefSeq" id="WP_191334921.1">
    <property type="nucleotide sequence ID" value="NZ_JADBEJ010000003.1"/>
</dbReference>